<dbReference type="AlphaFoldDB" id="A0A6G7J2Y8"/>
<dbReference type="GO" id="GO:0006508">
    <property type="term" value="P:proteolysis"/>
    <property type="evidence" value="ECO:0007669"/>
    <property type="project" value="UniProtKB-KW"/>
</dbReference>
<dbReference type="InterPro" id="IPR035952">
    <property type="entry name" value="Rhomboid-like_sf"/>
</dbReference>
<dbReference type="GO" id="GO:0016020">
    <property type="term" value="C:membrane"/>
    <property type="evidence" value="ECO:0007669"/>
    <property type="project" value="UniProtKB-SubCell"/>
</dbReference>
<feature type="transmembrane region" description="Helical" evidence="8">
    <location>
        <begin position="61"/>
        <end position="85"/>
    </location>
</feature>
<comment type="subcellular location">
    <subcellularLocation>
        <location evidence="1">Membrane</location>
        <topology evidence="1">Multi-pass membrane protein</topology>
    </subcellularLocation>
</comment>
<dbReference type="GO" id="GO:0004252">
    <property type="term" value="F:serine-type endopeptidase activity"/>
    <property type="evidence" value="ECO:0007669"/>
    <property type="project" value="InterPro"/>
</dbReference>
<reference evidence="11 12" key="1">
    <citation type="submission" date="2020-02" db="EMBL/GenBank/DDBJ databases">
        <title>Complete genome of Muricauda sp. 501str8.</title>
        <authorList>
            <person name="Dong B."/>
            <person name="Zhu S."/>
            <person name="Yang J."/>
            <person name="Chen J."/>
        </authorList>
    </citation>
    <scope>NUCLEOTIDE SEQUENCE [LARGE SCALE GENOMIC DNA]</scope>
    <source>
        <strain evidence="11 12">501str8</strain>
    </source>
</reference>
<dbReference type="Pfam" id="PF20216">
    <property type="entry name" value="DUF6576"/>
    <property type="match status" value="1"/>
</dbReference>
<dbReference type="PANTHER" id="PTHR43731:SF14">
    <property type="entry name" value="PRESENILIN-ASSOCIATED RHOMBOID-LIKE PROTEIN, MITOCHONDRIAL"/>
    <property type="match status" value="1"/>
</dbReference>
<keyword evidence="5 8" id="KW-1133">Transmembrane helix</keyword>
<proteinExistence type="inferred from homology"/>
<feature type="transmembrane region" description="Helical" evidence="8">
    <location>
        <begin position="97"/>
        <end position="116"/>
    </location>
</feature>
<keyword evidence="6 8" id="KW-0472">Membrane</keyword>
<dbReference type="EMBL" id="CP049616">
    <property type="protein sequence ID" value="QII45175.1"/>
    <property type="molecule type" value="Genomic_DNA"/>
</dbReference>
<evidence type="ECO:0000256" key="7">
    <source>
        <dbReference type="SAM" id="MobiDB-lite"/>
    </source>
</evidence>
<dbReference type="PANTHER" id="PTHR43731">
    <property type="entry name" value="RHOMBOID PROTEASE"/>
    <property type="match status" value="1"/>
</dbReference>
<feature type="region of interest" description="Disordered" evidence="7">
    <location>
        <begin position="235"/>
        <end position="254"/>
    </location>
</feature>
<feature type="transmembrane region" description="Helical" evidence="8">
    <location>
        <begin position="128"/>
        <end position="147"/>
    </location>
</feature>
<dbReference type="Gene3D" id="1.20.1540.10">
    <property type="entry name" value="Rhomboid-like"/>
    <property type="match status" value="1"/>
</dbReference>
<evidence type="ECO:0000256" key="5">
    <source>
        <dbReference type="ARBA" id="ARBA00022989"/>
    </source>
</evidence>
<accession>A0A6G7J2Y8</accession>
<dbReference type="Proteomes" id="UP000502928">
    <property type="component" value="Chromosome"/>
</dbReference>
<name>A0A6G7J2Y8_9FLAO</name>
<gene>
    <name evidence="11" type="ORF">GVT53_10955</name>
</gene>
<dbReference type="KEGG" id="mut:GVT53_10955"/>
<keyword evidence="11" id="KW-0645">Protease</keyword>
<dbReference type="InterPro" id="IPR046483">
    <property type="entry name" value="DUF6576"/>
</dbReference>
<evidence type="ECO:0000313" key="12">
    <source>
        <dbReference type="Proteomes" id="UP000502928"/>
    </source>
</evidence>
<feature type="domain" description="DUF6576" evidence="10">
    <location>
        <begin position="248"/>
        <end position="280"/>
    </location>
</feature>
<dbReference type="SUPFAM" id="SSF144091">
    <property type="entry name" value="Rhomboid-like"/>
    <property type="match status" value="1"/>
</dbReference>
<dbReference type="RefSeq" id="WP_166248667.1">
    <property type="nucleotide sequence ID" value="NZ_CP049616.1"/>
</dbReference>
<evidence type="ECO:0000256" key="4">
    <source>
        <dbReference type="ARBA" id="ARBA00022801"/>
    </source>
</evidence>
<protein>
    <submittedName>
        <fullName evidence="11">Rhomboid family intramembrane serine protease</fullName>
    </submittedName>
</protein>
<evidence type="ECO:0000256" key="3">
    <source>
        <dbReference type="ARBA" id="ARBA00022692"/>
    </source>
</evidence>
<evidence type="ECO:0000256" key="8">
    <source>
        <dbReference type="SAM" id="Phobius"/>
    </source>
</evidence>
<evidence type="ECO:0000256" key="6">
    <source>
        <dbReference type="ARBA" id="ARBA00023136"/>
    </source>
</evidence>
<feature type="domain" description="Peptidase S54 rhomboid" evidence="9">
    <location>
        <begin position="57"/>
        <end position="203"/>
    </location>
</feature>
<dbReference type="InterPro" id="IPR050925">
    <property type="entry name" value="Rhomboid_protease_S54"/>
</dbReference>
<feature type="transmembrane region" description="Helical" evidence="8">
    <location>
        <begin position="20"/>
        <end position="41"/>
    </location>
</feature>
<evidence type="ECO:0000256" key="1">
    <source>
        <dbReference type="ARBA" id="ARBA00004141"/>
    </source>
</evidence>
<keyword evidence="4" id="KW-0378">Hydrolase</keyword>
<dbReference type="InterPro" id="IPR022764">
    <property type="entry name" value="Peptidase_S54_rhomboid_dom"/>
</dbReference>
<keyword evidence="3 8" id="KW-0812">Transmembrane</keyword>
<dbReference type="Pfam" id="PF01694">
    <property type="entry name" value="Rhomboid"/>
    <property type="match status" value="1"/>
</dbReference>
<evidence type="ECO:0000313" key="11">
    <source>
        <dbReference type="EMBL" id="QII45175.1"/>
    </source>
</evidence>
<feature type="transmembrane region" description="Helical" evidence="8">
    <location>
        <begin position="154"/>
        <end position="176"/>
    </location>
</feature>
<organism evidence="11 12">
    <name type="scientific">Flagellimonas oceani</name>
    <dbReference type="NCBI Taxonomy" id="2698672"/>
    <lineage>
        <taxon>Bacteria</taxon>
        <taxon>Pseudomonadati</taxon>
        <taxon>Bacteroidota</taxon>
        <taxon>Flavobacteriia</taxon>
        <taxon>Flavobacteriales</taxon>
        <taxon>Flavobacteriaceae</taxon>
        <taxon>Flagellimonas</taxon>
    </lineage>
</organism>
<keyword evidence="12" id="KW-1185">Reference proteome</keyword>
<evidence type="ECO:0000259" key="9">
    <source>
        <dbReference type="Pfam" id="PF01694"/>
    </source>
</evidence>
<comment type="similarity">
    <text evidence="2">Belongs to the peptidase S54 family.</text>
</comment>
<sequence>MMSGGLRYQFARLSIAEKLIAINVLIFLLDGLSGALLGHSFSRWFHLPKDFFEFLTQPWSLVTYSFFHAGFGHIFWNMIVLYFAGRIFLNLFDAQRFINVYFLGLMLGGLVFLLSYNVFPTLVNSNTALIGASAGVNAVLIFVCAYIPNQEVRVIFFNIKLWYIGLALVIKDLVLIGMGDNIGGGMAHLGGAFLGYVYARQLFKGNDIGSGFTKFRDAIANMFKPKEKKAPLKTVYRKKAASSSKADYDKQAKQKRIDSILDKISKSGYESLSKEEKDFLFKAGKED</sequence>
<evidence type="ECO:0000259" key="10">
    <source>
        <dbReference type="Pfam" id="PF20216"/>
    </source>
</evidence>
<evidence type="ECO:0000256" key="2">
    <source>
        <dbReference type="ARBA" id="ARBA00009045"/>
    </source>
</evidence>